<accession>A0A7S4Q1T0</accession>
<feature type="domain" description="3-beta hydroxysteroid dehydrogenase/isomerase" evidence="1">
    <location>
        <begin position="97"/>
        <end position="211"/>
    </location>
</feature>
<gene>
    <name evidence="2" type="ORF">AMON00008_LOCUS9030</name>
</gene>
<dbReference type="SUPFAM" id="SSF51735">
    <property type="entry name" value="NAD(P)-binding Rossmann-fold domains"/>
    <property type="match status" value="1"/>
</dbReference>
<dbReference type="InterPro" id="IPR036291">
    <property type="entry name" value="NAD(P)-bd_dom_sf"/>
</dbReference>
<dbReference type="EMBL" id="HBNR01013970">
    <property type="protein sequence ID" value="CAE4569411.1"/>
    <property type="molecule type" value="Transcribed_RNA"/>
</dbReference>
<evidence type="ECO:0000313" key="2">
    <source>
        <dbReference type="EMBL" id="CAE4569411.1"/>
    </source>
</evidence>
<dbReference type="Pfam" id="PF01073">
    <property type="entry name" value="3Beta_HSD"/>
    <property type="match status" value="1"/>
</dbReference>
<evidence type="ECO:0000259" key="1">
    <source>
        <dbReference type="Pfam" id="PF01073"/>
    </source>
</evidence>
<sequence length="296" mass="32079">MLRLTRRLAAPRLPLVVGGAGQVGRKMLAALAEAGCTRARVLDASARPVERALAADLELEYTWHKLGHDSSEFLAPVLDGVDCVFSLVTADVQHGTKEYRSAYELSKRLGEEAVLAACSSELATVSLRACGILSGPWDYTFRAMWDRPGNVITLEGTAPLDFIAAEDLCRAALAAADRLQSPSVAGQVFFVTKGEAMRPERIAELIGEHLGWQVTKLPEFAQSCISAGMRVSHGLKELFGQPVPGVASYDYLSLARTQQTFDNSKAFHTLGFQSQVTLEECVARAVSEWRVSNPGK</sequence>
<dbReference type="InterPro" id="IPR002225">
    <property type="entry name" value="3Beta_OHSteriod_DH/Estase"/>
</dbReference>
<reference evidence="2" key="1">
    <citation type="submission" date="2021-01" db="EMBL/GenBank/DDBJ databases">
        <authorList>
            <person name="Corre E."/>
            <person name="Pelletier E."/>
            <person name="Niang G."/>
            <person name="Scheremetjew M."/>
            <person name="Finn R."/>
            <person name="Kale V."/>
            <person name="Holt S."/>
            <person name="Cochrane G."/>
            <person name="Meng A."/>
            <person name="Brown T."/>
            <person name="Cohen L."/>
        </authorList>
    </citation>
    <scope>NUCLEOTIDE SEQUENCE</scope>
    <source>
        <strain evidence="2">CCMP3105</strain>
    </source>
</reference>
<proteinExistence type="predicted"/>
<protein>
    <recommendedName>
        <fullName evidence="1">3-beta hydroxysteroid dehydrogenase/isomerase domain-containing protein</fullName>
    </recommendedName>
</protein>
<name>A0A7S4Q1T0_9DINO</name>
<organism evidence="2">
    <name type="scientific">Alexandrium monilatum</name>
    <dbReference type="NCBI Taxonomy" id="311494"/>
    <lineage>
        <taxon>Eukaryota</taxon>
        <taxon>Sar</taxon>
        <taxon>Alveolata</taxon>
        <taxon>Dinophyceae</taxon>
        <taxon>Gonyaulacales</taxon>
        <taxon>Pyrocystaceae</taxon>
        <taxon>Alexandrium</taxon>
    </lineage>
</organism>
<dbReference type="GO" id="GO:0016616">
    <property type="term" value="F:oxidoreductase activity, acting on the CH-OH group of donors, NAD or NADP as acceptor"/>
    <property type="evidence" value="ECO:0007669"/>
    <property type="project" value="InterPro"/>
</dbReference>
<dbReference type="Gene3D" id="3.40.50.720">
    <property type="entry name" value="NAD(P)-binding Rossmann-like Domain"/>
    <property type="match status" value="2"/>
</dbReference>
<dbReference type="GO" id="GO:0006694">
    <property type="term" value="P:steroid biosynthetic process"/>
    <property type="evidence" value="ECO:0007669"/>
    <property type="project" value="InterPro"/>
</dbReference>
<dbReference type="AlphaFoldDB" id="A0A7S4Q1T0"/>